<proteinExistence type="evidence at transcript level"/>
<keyword evidence="9" id="KW-0472">Membrane</keyword>
<dbReference type="InterPro" id="IPR036396">
    <property type="entry name" value="Cyt_P450_sf"/>
</dbReference>
<feature type="transmembrane region" description="Helical" evidence="9">
    <location>
        <begin position="7"/>
        <end position="26"/>
    </location>
</feature>
<evidence type="ECO:0000256" key="1">
    <source>
        <dbReference type="ARBA" id="ARBA00001971"/>
    </source>
</evidence>
<keyword evidence="3 7" id="KW-0479">Metal-binding</keyword>
<keyword evidence="9" id="KW-1133">Transmembrane helix</keyword>
<name>A0A131Y216_IXORI</name>
<dbReference type="PANTHER" id="PTHR24300">
    <property type="entry name" value="CYTOCHROME P450 508A4-RELATED"/>
    <property type="match status" value="1"/>
</dbReference>
<dbReference type="GO" id="GO:0006805">
    <property type="term" value="P:xenobiotic metabolic process"/>
    <property type="evidence" value="ECO:0007669"/>
    <property type="project" value="TreeGrafter"/>
</dbReference>
<dbReference type="GO" id="GO:0005506">
    <property type="term" value="F:iron ion binding"/>
    <property type="evidence" value="ECO:0007669"/>
    <property type="project" value="InterPro"/>
</dbReference>
<comment type="similarity">
    <text evidence="2 8">Belongs to the cytochrome P450 family.</text>
</comment>
<sequence>ASTEWETQAYTLAAAVIVIFIILHWSKRDIAPPGFKLPPGPRGLPLVGHVPFVTMEFSHNQFRKWSTTYGSIIKIKIGATYVVVLNDFDSIKEVLCKNEVLSRSENMILHVLGITAVGTLNGKLWQDNRRFCLHVLRDLGFGRKSMEEHIKEESLYLTEKIADTKGSPISIQEYLVPSMSNNISALVFGSRYLFDDPKRKFLDEQLASALRILGSSMIVNFLPGWLNTLALRIPFLTISSFKNVFRELSDFVSKEVKEHEETLDEHSNRDFIDGYIKKIKEHENDPDSSFQTRYLFGNVLNFFGAGSNTVMVTIMWHLLTYAKYPDTVQAKIQREIDEVVGRERQPNWEDRNKMPFTMATIWEMYRWRTIAPLGIPRAASEDVFYGEYFIPKGSMVLANLWTVHMDPKLWNDPQNFDPSRFLTKDGMELGPKPESLVPFSVGKRMCPGETLATVEVFLNITTLLQKYTVLPEEGQVIDLSTKGAAITIPEMQKLRFIPR</sequence>
<dbReference type="GO" id="GO:0020037">
    <property type="term" value="F:heme binding"/>
    <property type="evidence" value="ECO:0007669"/>
    <property type="project" value="InterPro"/>
</dbReference>
<dbReference type="InterPro" id="IPR001128">
    <property type="entry name" value="Cyt_P450"/>
</dbReference>
<evidence type="ECO:0000256" key="4">
    <source>
        <dbReference type="ARBA" id="ARBA00023002"/>
    </source>
</evidence>
<dbReference type="GO" id="GO:0006082">
    <property type="term" value="P:organic acid metabolic process"/>
    <property type="evidence" value="ECO:0007669"/>
    <property type="project" value="TreeGrafter"/>
</dbReference>
<dbReference type="InterPro" id="IPR017972">
    <property type="entry name" value="Cyt_P450_CS"/>
</dbReference>
<dbReference type="PRINTS" id="PR00385">
    <property type="entry name" value="P450"/>
</dbReference>
<keyword evidence="6 8" id="KW-0503">Monooxygenase</keyword>
<dbReference type="FunFam" id="1.10.630.10:FF:000036">
    <property type="entry name" value="CYtochrome P450 family"/>
    <property type="match status" value="1"/>
</dbReference>
<dbReference type="SUPFAM" id="SSF48264">
    <property type="entry name" value="Cytochrome P450"/>
    <property type="match status" value="1"/>
</dbReference>
<keyword evidence="9" id="KW-0812">Transmembrane</keyword>
<dbReference type="EMBL" id="GEFM01003720">
    <property type="protein sequence ID" value="JAP72076.1"/>
    <property type="molecule type" value="mRNA"/>
</dbReference>
<evidence type="ECO:0000256" key="6">
    <source>
        <dbReference type="ARBA" id="ARBA00023033"/>
    </source>
</evidence>
<dbReference type="PROSITE" id="PS00086">
    <property type="entry name" value="CYTOCHROME_P450"/>
    <property type="match status" value="1"/>
</dbReference>
<dbReference type="Gene3D" id="1.10.630.10">
    <property type="entry name" value="Cytochrome P450"/>
    <property type="match status" value="1"/>
</dbReference>
<feature type="binding site" description="axial binding residue" evidence="7">
    <location>
        <position position="446"/>
    </location>
    <ligand>
        <name>heme</name>
        <dbReference type="ChEBI" id="CHEBI:30413"/>
    </ligand>
    <ligandPart>
        <name>Fe</name>
        <dbReference type="ChEBI" id="CHEBI:18248"/>
    </ligandPart>
</feature>
<comment type="cofactor">
    <cofactor evidence="1 7">
        <name>heme</name>
        <dbReference type="ChEBI" id="CHEBI:30413"/>
    </cofactor>
</comment>
<evidence type="ECO:0000313" key="10">
    <source>
        <dbReference type="EMBL" id="JAP72076.1"/>
    </source>
</evidence>
<evidence type="ECO:0000256" key="8">
    <source>
        <dbReference type="RuleBase" id="RU000461"/>
    </source>
</evidence>
<protein>
    <submittedName>
        <fullName evidence="10">Putative cytochrome p450 cyp2 subfamily protein</fullName>
    </submittedName>
</protein>
<accession>A0A131Y216</accession>
<feature type="non-terminal residue" evidence="10">
    <location>
        <position position="1"/>
    </location>
</feature>
<dbReference type="PRINTS" id="PR00463">
    <property type="entry name" value="EP450I"/>
</dbReference>
<evidence type="ECO:0000256" key="9">
    <source>
        <dbReference type="SAM" id="Phobius"/>
    </source>
</evidence>
<dbReference type="InterPro" id="IPR050182">
    <property type="entry name" value="Cytochrome_P450_fam2"/>
</dbReference>
<keyword evidence="5 7" id="KW-0408">Iron</keyword>
<evidence type="ECO:0000256" key="7">
    <source>
        <dbReference type="PIRSR" id="PIRSR602401-1"/>
    </source>
</evidence>
<dbReference type="GO" id="GO:0005737">
    <property type="term" value="C:cytoplasm"/>
    <property type="evidence" value="ECO:0007669"/>
    <property type="project" value="TreeGrafter"/>
</dbReference>
<dbReference type="Pfam" id="PF00067">
    <property type="entry name" value="p450"/>
    <property type="match status" value="1"/>
</dbReference>
<dbReference type="InterPro" id="IPR002401">
    <property type="entry name" value="Cyt_P450_E_grp-I"/>
</dbReference>
<evidence type="ECO:0000256" key="5">
    <source>
        <dbReference type="ARBA" id="ARBA00023004"/>
    </source>
</evidence>
<evidence type="ECO:0000256" key="3">
    <source>
        <dbReference type="ARBA" id="ARBA00022723"/>
    </source>
</evidence>
<dbReference type="PANTHER" id="PTHR24300:SF375">
    <property type="entry name" value="CYTOCHROME P450 FAMILY"/>
    <property type="match status" value="1"/>
</dbReference>
<organism evidence="10">
    <name type="scientific">Ixodes ricinus</name>
    <name type="common">Common tick</name>
    <name type="synonym">Acarus ricinus</name>
    <dbReference type="NCBI Taxonomy" id="34613"/>
    <lineage>
        <taxon>Eukaryota</taxon>
        <taxon>Metazoa</taxon>
        <taxon>Ecdysozoa</taxon>
        <taxon>Arthropoda</taxon>
        <taxon>Chelicerata</taxon>
        <taxon>Arachnida</taxon>
        <taxon>Acari</taxon>
        <taxon>Parasitiformes</taxon>
        <taxon>Ixodida</taxon>
        <taxon>Ixodoidea</taxon>
        <taxon>Ixodidae</taxon>
        <taxon>Ixodinae</taxon>
        <taxon>Ixodes</taxon>
    </lineage>
</organism>
<dbReference type="GO" id="GO:0016712">
    <property type="term" value="F:oxidoreductase activity, acting on paired donors, with incorporation or reduction of molecular oxygen, reduced flavin or flavoprotein as one donor, and incorporation of one atom of oxygen"/>
    <property type="evidence" value="ECO:0007669"/>
    <property type="project" value="TreeGrafter"/>
</dbReference>
<keyword evidence="7 8" id="KW-0349">Heme</keyword>
<evidence type="ECO:0000256" key="2">
    <source>
        <dbReference type="ARBA" id="ARBA00010617"/>
    </source>
</evidence>
<dbReference type="AlphaFoldDB" id="A0A131Y216"/>
<reference evidence="10" key="1">
    <citation type="submission" date="2016-02" db="EMBL/GenBank/DDBJ databases">
        <title>RNAseq analyses of the midgut from blood- or serum-fed Ixodes ricinus ticks.</title>
        <authorList>
            <person name="Perner J."/>
            <person name="Provaznik J."/>
            <person name="Schrenkova J."/>
            <person name="Urbanova V."/>
            <person name="Ribeiro J.M."/>
            <person name="Kopacek P."/>
        </authorList>
    </citation>
    <scope>NUCLEOTIDE SEQUENCE</scope>
    <source>
        <tissue evidence="10">Gut</tissue>
    </source>
</reference>
<keyword evidence="4 8" id="KW-0560">Oxidoreductase</keyword>